<comment type="subcellular location">
    <subcellularLocation>
        <location evidence="1">Nucleus</location>
    </subcellularLocation>
</comment>
<evidence type="ECO:0000313" key="11">
    <source>
        <dbReference type="Proteomes" id="UP000245942"/>
    </source>
</evidence>
<dbReference type="FunFam" id="3.30.160.60:FF:000125">
    <property type="entry name" value="Putative zinc finger protein 143"/>
    <property type="match status" value="1"/>
</dbReference>
<dbReference type="PANTHER" id="PTHR14003:SF23">
    <property type="entry name" value="ZINC FINGER PROTEIN 143"/>
    <property type="match status" value="1"/>
</dbReference>
<dbReference type="GO" id="GO:0005667">
    <property type="term" value="C:transcription regulator complex"/>
    <property type="evidence" value="ECO:0007669"/>
    <property type="project" value="TreeGrafter"/>
</dbReference>
<evidence type="ECO:0000256" key="3">
    <source>
        <dbReference type="ARBA" id="ARBA00022737"/>
    </source>
</evidence>
<dbReference type="RefSeq" id="XP_025350368.1">
    <property type="nucleotide sequence ID" value="XM_025489093.1"/>
</dbReference>
<dbReference type="Gene3D" id="3.30.160.60">
    <property type="entry name" value="Classic Zinc Finger"/>
    <property type="match status" value="4"/>
</dbReference>
<dbReference type="GO" id="GO:0000978">
    <property type="term" value="F:RNA polymerase II cis-regulatory region sequence-specific DNA binding"/>
    <property type="evidence" value="ECO:0007669"/>
    <property type="project" value="TreeGrafter"/>
</dbReference>
<feature type="compositionally biased region" description="Low complexity" evidence="8">
    <location>
        <begin position="398"/>
        <end position="428"/>
    </location>
</feature>
<protein>
    <recommendedName>
        <fullName evidence="9">C2H2-type domain-containing protein</fullName>
    </recommendedName>
</protein>
<dbReference type="PROSITE" id="PS00028">
    <property type="entry name" value="ZINC_FINGER_C2H2_1"/>
    <property type="match status" value="4"/>
</dbReference>
<dbReference type="GO" id="GO:0031519">
    <property type="term" value="C:PcG protein complex"/>
    <property type="evidence" value="ECO:0007669"/>
    <property type="project" value="TreeGrafter"/>
</dbReference>
<evidence type="ECO:0000313" key="10">
    <source>
        <dbReference type="EMBL" id="PWN23208.1"/>
    </source>
</evidence>
<keyword evidence="5" id="KW-0862">Zinc</keyword>
<keyword evidence="2" id="KW-0479">Metal-binding</keyword>
<feature type="compositionally biased region" description="Polar residues" evidence="8">
    <location>
        <begin position="256"/>
        <end position="273"/>
    </location>
</feature>
<dbReference type="SUPFAM" id="SSF57667">
    <property type="entry name" value="beta-beta-alpha zinc fingers"/>
    <property type="match status" value="2"/>
</dbReference>
<evidence type="ECO:0000259" key="9">
    <source>
        <dbReference type="PROSITE" id="PS50157"/>
    </source>
</evidence>
<dbReference type="AlphaFoldDB" id="A0A316UE78"/>
<dbReference type="OrthoDB" id="654211at2759"/>
<sequence length="454" mass="50180">MDILELVHDDQRAEDRPFECGESGCSKAFSRRSDLARHQRIHSQERPFQCPYSACGKTFIQRSALTVHLRIHTGERPHVCEVCSKSFSDSSSLARHRRIHTGRRPYRCDTCSKTYCRRVTLNRHVQRAHGTVLKKKSIRGSNTVVSSQQDAVLASQSFDRTVPTTLRAGGATAPYFSSPSGTHESQWYHMAGTSMEAPQVTSHGLHYGVPYGTPLTLQTSDGSRDEESLSDLSSGTTPSHPHSPHTHDGVIGHPSYGSSGHSLITSHDGSTYTAMPGKPSASSYGLPGSHSSATPQHNQLLSLQHLHPPQPQHFSHHQPHYQSSIGAWVNNVPPANEFAQQPLTAQAMESLSLDSQHYSESSMAAWSAANRGAHPAYGMGNVSMRSQPQQGQNQFSPLQQHQQAQAQQQGRRQQQQHQHQLSSTTHQGYPGTHHFQQEHSQNLFAMEQSGHQTF</sequence>
<dbReference type="FunFam" id="3.30.160.60:FF:001498">
    <property type="entry name" value="Zinc finger protein 404"/>
    <property type="match status" value="1"/>
</dbReference>
<evidence type="ECO:0000256" key="6">
    <source>
        <dbReference type="ARBA" id="ARBA00023242"/>
    </source>
</evidence>
<organism evidence="10 11">
    <name type="scientific">Pseudomicrostroma glucosiphilum</name>
    <dbReference type="NCBI Taxonomy" id="1684307"/>
    <lineage>
        <taxon>Eukaryota</taxon>
        <taxon>Fungi</taxon>
        <taxon>Dikarya</taxon>
        <taxon>Basidiomycota</taxon>
        <taxon>Ustilaginomycotina</taxon>
        <taxon>Exobasidiomycetes</taxon>
        <taxon>Microstromatales</taxon>
        <taxon>Microstromatales incertae sedis</taxon>
        <taxon>Pseudomicrostroma</taxon>
    </lineage>
</organism>
<feature type="domain" description="C2H2-type" evidence="9">
    <location>
        <begin position="78"/>
        <end position="105"/>
    </location>
</feature>
<evidence type="ECO:0000256" key="2">
    <source>
        <dbReference type="ARBA" id="ARBA00022723"/>
    </source>
</evidence>
<dbReference type="Pfam" id="PF00096">
    <property type="entry name" value="zf-C2H2"/>
    <property type="match status" value="4"/>
</dbReference>
<dbReference type="EMBL" id="KZ819322">
    <property type="protein sequence ID" value="PWN23208.1"/>
    <property type="molecule type" value="Genomic_DNA"/>
</dbReference>
<feature type="domain" description="C2H2-type" evidence="9">
    <location>
        <begin position="48"/>
        <end position="77"/>
    </location>
</feature>
<name>A0A316UE78_9BASI</name>
<gene>
    <name evidence="10" type="ORF">BCV69DRAFT_111985</name>
</gene>
<dbReference type="STRING" id="1684307.A0A316UE78"/>
<keyword evidence="3" id="KW-0677">Repeat</keyword>
<dbReference type="GO" id="GO:0000785">
    <property type="term" value="C:chromatin"/>
    <property type="evidence" value="ECO:0007669"/>
    <property type="project" value="TreeGrafter"/>
</dbReference>
<feature type="region of interest" description="Disordered" evidence="8">
    <location>
        <begin position="377"/>
        <end position="434"/>
    </location>
</feature>
<dbReference type="PROSITE" id="PS50157">
    <property type="entry name" value="ZINC_FINGER_C2H2_2"/>
    <property type="match status" value="4"/>
</dbReference>
<feature type="domain" description="C2H2-type" evidence="9">
    <location>
        <begin position="18"/>
        <end position="47"/>
    </location>
</feature>
<dbReference type="Proteomes" id="UP000245942">
    <property type="component" value="Unassembled WGS sequence"/>
</dbReference>
<dbReference type="InterPro" id="IPR036236">
    <property type="entry name" value="Znf_C2H2_sf"/>
</dbReference>
<accession>A0A316UE78</accession>
<evidence type="ECO:0000256" key="7">
    <source>
        <dbReference type="PROSITE-ProRule" id="PRU00042"/>
    </source>
</evidence>
<keyword evidence="6" id="KW-0539">Nucleus</keyword>
<dbReference type="PANTHER" id="PTHR14003">
    <property type="entry name" value="TRANSCRIPTIONAL REPRESSOR PROTEIN YY"/>
    <property type="match status" value="1"/>
</dbReference>
<evidence type="ECO:0000256" key="8">
    <source>
        <dbReference type="SAM" id="MobiDB-lite"/>
    </source>
</evidence>
<dbReference type="GO" id="GO:0000981">
    <property type="term" value="F:DNA-binding transcription factor activity, RNA polymerase II-specific"/>
    <property type="evidence" value="ECO:0007669"/>
    <property type="project" value="UniProtKB-ARBA"/>
</dbReference>
<dbReference type="FunFam" id="3.30.160.60:FF:000690">
    <property type="entry name" value="Zinc finger protein 354C"/>
    <property type="match status" value="1"/>
</dbReference>
<dbReference type="InterPro" id="IPR013087">
    <property type="entry name" value="Znf_C2H2_type"/>
</dbReference>
<feature type="domain" description="C2H2-type" evidence="9">
    <location>
        <begin position="106"/>
        <end position="129"/>
    </location>
</feature>
<feature type="region of interest" description="Disordered" evidence="8">
    <location>
        <begin position="212"/>
        <end position="295"/>
    </location>
</feature>
<reference evidence="10 11" key="1">
    <citation type="journal article" date="2018" name="Mol. Biol. Evol.">
        <title>Broad Genomic Sampling Reveals a Smut Pathogenic Ancestry of the Fungal Clade Ustilaginomycotina.</title>
        <authorList>
            <person name="Kijpornyongpan T."/>
            <person name="Mondo S.J."/>
            <person name="Barry K."/>
            <person name="Sandor L."/>
            <person name="Lee J."/>
            <person name="Lipzen A."/>
            <person name="Pangilinan J."/>
            <person name="LaButti K."/>
            <person name="Hainaut M."/>
            <person name="Henrissat B."/>
            <person name="Grigoriev I.V."/>
            <person name="Spatafora J.W."/>
            <person name="Aime M.C."/>
        </authorList>
    </citation>
    <scope>NUCLEOTIDE SEQUENCE [LARGE SCALE GENOMIC DNA]</scope>
    <source>
        <strain evidence="10 11">MCA 4718</strain>
    </source>
</reference>
<feature type="compositionally biased region" description="Low complexity" evidence="8">
    <location>
        <begin position="230"/>
        <end position="240"/>
    </location>
</feature>
<proteinExistence type="predicted"/>
<evidence type="ECO:0000256" key="4">
    <source>
        <dbReference type="ARBA" id="ARBA00022771"/>
    </source>
</evidence>
<evidence type="ECO:0000256" key="1">
    <source>
        <dbReference type="ARBA" id="ARBA00004123"/>
    </source>
</evidence>
<dbReference type="GO" id="GO:0008270">
    <property type="term" value="F:zinc ion binding"/>
    <property type="evidence" value="ECO:0007669"/>
    <property type="project" value="UniProtKB-KW"/>
</dbReference>
<keyword evidence="4 7" id="KW-0863">Zinc-finger</keyword>
<keyword evidence="11" id="KW-1185">Reference proteome</keyword>
<dbReference type="SMART" id="SM00355">
    <property type="entry name" value="ZnF_C2H2"/>
    <property type="match status" value="4"/>
</dbReference>
<dbReference type="GeneID" id="37010827"/>
<evidence type="ECO:0000256" key="5">
    <source>
        <dbReference type="ARBA" id="ARBA00022833"/>
    </source>
</evidence>
<feature type="compositionally biased region" description="Polar residues" evidence="8">
    <location>
        <begin position="383"/>
        <end position="397"/>
    </location>
</feature>